<gene>
    <name evidence="7" type="ORF">PVAP13_3KG282400</name>
</gene>
<evidence type="ECO:0000313" key="7">
    <source>
        <dbReference type="EMBL" id="KAG2625968.1"/>
    </source>
</evidence>
<dbReference type="PANTHER" id="PTHR33138">
    <property type="entry name" value="OS01G0690200 PROTEIN"/>
    <property type="match status" value="1"/>
</dbReference>
<dbReference type="EMBL" id="CM029041">
    <property type="protein sequence ID" value="KAG2625968.1"/>
    <property type="molecule type" value="Genomic_DNA"/>
</dbReference>
<dbReference type="GO" id="GO:0030247">
    <property type="term" value="F:polysaccharide binding"/>
    <property type="evidence" value="ECO:0007669"/>
    <property type="project" value="InterPro"/>
</dbReference>
<feature type="domain" description="Wall-associated receptor kinase galacturonan-binding" evidence="5">
    <location>
        <begin position="42"/>
        <end position="114"/>
    </location>
</feature>
<evidence type="ECO:0008006" key="9">
    <source>
        <dbReference type="Google" id="ProtNLM"/>
    </source>
</evidence>
<evidence type="ECO:0000256" key="3">
    <source>
        <dbReference type="ARBA" id="ARBA00023180"/>
    </source>
</evidence>
<dbReference type="AlphaFoldDB" id="A0A8T0UUZ5"/>
<comment type="caution">
    <text evidence="7">The sequence shown here is derived from an EMBL/GenBank/DDBJ whole genome shotgun (WGS) entry which is preliminary data.</text>
</comment>
<feature type="chain" id="PRO_5035863306" description="Wall-associated receptor kinase galacturonan-binding domain-containing protein" evidence="4">
    <location>
        <begin position="32"/>
        <end position="279"/>
    </location>
</feature>
<reference evidence="7" key="1">
    <citation type="submission" date="2020-05" db="EMBL/GenBank/DDBJ databases">
        <title>WGS assembly of Panicum virgatum.</title>
        <authorList>
            <person name="Lovell J.T."/>
            <person name="Jenkins J."/>
            <person name="Shu S."/>
            <person name="Juenger T.E."/>
            <person name="Schmutz J."/>
        </authorList>
    </citation>
    <scope>NUCLEOTIDE SEQUENCE</scope>
    <source>
        <strain evidence="7">AP13</strain>
    </source>
</reference>
<feature type="domain" description="Wall-associated receptor kinase C-terminal" evidence="6">
    <location>
        <begin position="185"/>
        <end position="259"/>
    </location>
</feature>
<dbReference type="InterPro" id="IPR032872">
    <property type="entry name" value="WAK_assoc_C"/>
</dbReference>
<evidence type="ECO:0000259" key="6">
    <source>
        <dbReference type="Pfam" id="PF14380"/>
    </source>
</evidence>
<keyword evidence="2 4" id="KW-0732">Signal</keyword>
<dbReference type="PANTHER" id="PTHR33138:SF75">
    <property type="entry name" value="WALL-ASSOCIATED RECEPTOR KINASE GALACTURONAN-BINDING DOMAIN-CONTAINING PROTEIN"/>
    <property type="match status" value="1"/>
</dbReference>
<dbReference type="GO" id="GO:0016020">
    <property type="term" value="C:membrane"/>
    <property type="evidence" value="ECO:0007669"/>
    <property type="project" value="UniProtKB-SubCell"/>
</dbReference>
<evidence type="ECO:0000313" key="8">
    <source>
        <dbReference type="Proteomes" id="UP000823388"/>
    </source>
</evidence>
<name>A0A8T0UUZ5_PANVG</name>
<organism evidence="7 8">
    <name type="scientific">Panicum virgatum</name>
    <name type="common">Blackwell switchgrass</name>
    <dbReference type="NCBI Taxonomy" id="38727"/>
    <lineage>
        <taxon>Eukaryota</taxon>
        <taxon>Viridiplantae</taxon>
        <taxon>Streptophyta</taxon>
        <taxon>Embryophyta</taxon>
        <taxon>Tracheophyta</taxon>
        <taxon>Spermatophyta</taxon>
        <taxon>Magnoliopsida</taxon>
        <taxon>Liliopsida</taxon>
        <taxon>Poales</taxon>
        <taxon>Poaceae</taxon>
        <taxon>PACMAD clade</taxon>
        <taxon>Panicoideae</taxon>
        <taxon>Panicodae</taxon>
        <taxon>Paniceae</taxon>
        <taxon>Panicinae</taxon>
        <taxon>Panicum</taxon>
        <taxon>Panicum sect. Hiantes</taxon>
    </lineage>
</organism>
<evidence type="ECO:0000256" key="2">
    <source>
        <dbReference type="ARBA" id="ARBA00022729"/>
    </source>
</evidence>
<evidence type="ECO:0000256" key="1">
    <source>
        <dbReference type="ARBA" id="ARBA00004167"/>
    </source>
</evidence>
<keyword evidence="8" id="KW-1185">Reference proteome</keyword>
<feature type="signal peptide" evidence="4">
    <location>
        <begin position="1"/>
        <end position="31"/>
    </location>
</feature>
<protein>
    <recommendedName>
        <fullName evidence="9">Wall-associated receptor kinase galacturonan-binding domain-containing protein</fullName>
    </recommendedName>
</protein>
<sequence length="279" mass="29603">MAPPEKMHRLHLHLAPLLFTLLASLPHYCKPQSDAYFRYSSCAPKPYHCGPLQFDIAYPFSVDGVDRPDYCSVPGYLLSCTDGGKLVTTMNSSGGGPFQVTGVDYGNRLLTVVDEGLAEHTCPQPYRNATFDGAMFAYTDRDQFLTAYVNCSASSSSLPFASDFFSCLSGGRSYYALDNGTVAPDVPGSCSSTLVLPCSSAMADSLAAGNSTFGDVIRGGFAVRWKAGAGWCGDCRNSGGFCGYNSSSPSDHTCFCPDGTSIGSCCSGMFCLSFGIKLI</sequence>
<accession>A0A8T0UUZ5</accession>
<keyword evidence="3" id="KW-0325">Glycoprotein</keyword>
<evidence type="ECO:0000259" key="5">
    <source>
        <dbReference type="Pfam" id="PF13947"/>
    </source>
</evidence>
<dbReference type="Pfam" id="PF13947">
    <property type="entry name" value="GUB_WAK_bind"/>
    <property type="match status" value="1"/>
</dbReference>
<dbReference type="InterPro" id="IPR025287">
    <property type="entry name" value="WAK_GUB"/>
</dbReference>
<dbReference type="Proteomes" id="UP000823388">
    <property type="component" value="Chromosome 3K"/>
</dbReference>
<evidence type="ECO:0000256" key="4">
    <source>
        <dbReference type="SAM" id="SignalP"/>
    </source>
</evidence>
<comment type="subcellular location">
    <subcellularLocation>
        <location evidence="1">Membrane</location>
        <topology evidence="1">Single-pass membrane protein</topology>
    </subcellularLocation>
</comment>
<dbReference type="Pfam" id="PF14380">
    <property type="entry name" value="WAK_assoc"/>
    <property type="match status" value="1"/>
</dbReference>
<proteinExistence type="predicted"/>